<protein>
    <submittedName>
        <fullName evidence="1">Uncharacterized protein</fullName>
    </submittedName>
</protein>
<name>A0A9E6MZ04_9PROT</name>
<proteinExistence type="predicted"/>
<evidence type="ECO:0000313" key="2">
    <source>
        <dbReference type="Proteomes" id="UP000683551"/>
    </source>
</evidence>
<organism evidence="1 2">
    <name type="scientific">Ferrovum myxofaciens</name>
    <dbReference type="NCBI Taxonomy" id="416213"/>
    <lineage>
        <taxon>Bacteria</taxon>
        <taxon>Pseudomonadati</taxon>
        <taxon>Pseudomonadota</taxon>
        <taxon>Betaproteobacteria</taxon>
        <taxon>Ferrovales</taxon>
        <taxon>Ferrovaceae</taxon>
        <taxon>Ferrovum</taxon>
    </lineage>
</organism>
<gene>
    <name evidence="1" type="ORF">JZL65_00845</name>
</gene>
<dbReference type="Proteomes" id="UP000683551">
    <property type="component" value="Chromosome"/>
</dbReference>
<dbReference type="AlphaFoldDB" id="A0A9E6MZ04"/>
<accession>A0A9E6MZ04</accession>
<evidence type="ECO:0000313" key="1">
    <source>
        <dbReference type="EMBL" id="QWY77667.1"/>
    </source>
</evidence>
<dbReference type="EMBL" id="CP071137">
    <property type="protein sequence ID" value="QWY77667.1"/>
    <property type="molecule type" value="Genomic_DNA"/>
</dbReference>
<reference evidence="1" key="1">
    <citation type="submission" date="2021-02" db="EMBL/GenBank/DDBJ databases">
        <title>Comparative genomics of Ferrovum myxofaciens strains, predominant extremophile bacteria forming large biofilm stalactites in acid mine ecosystems.</title>
        <authorList>
            <person name="Burkartova K."/>
            <person name="Ridl J."/>
            <person name="Pajer P."/>
            <person name="Falteisek L."/>
        </authorList>
    </citation>
    <scope>NUCLEOTIDE SEQUENCE</scope>
    <source>
        <strain evidence="1">MI1III</strain>
    </source>
</reference>
<sequence length="55" mass="5967">MKLADLVDDSDAVRRSRVLAALKDPAHKDNRDHVDVIIALGMAKEALTMGPKAIN</sequence>